<organism evidence="2">
    <name type="scientific">Nymphaea colorata</name>
    <name type="common">pocket water lily</name>
    <dbReference type="NCBI Taxonomy" id="210225"/>
    <lineage>
        <taxon>Eukaryota</taxon>
        <taxon>Viridiplantae</taxon>
        <taxon>Streptophyta</taxon>
        <taxon>Embryophyta</taxon>
        <taxon>Tracheophyta</taxon>
        <taxon>Spermatophyta</taxon>
        <taxon>Magnoliopsida</taxon>
        <taxon>Nymphaeales</taxon>
        <taxon>Nymphaeaceae</taxon>
        <taxon>Nymphaea</taxon>
    </lineage>
</organism>
<gene>
    <name evidence="2" type="ORF">NYM_LOCUS21455</name>
</gene>
<dbReference type="EMBL" id="LR721784">
    <property type="protein sequence ID" value="VVW49254.1"/>
    <property type="molecule type" value="Genomic_DNA"/>
</dbReference>
<accession>A0A5K1EKI4</accession>
<evidence type="ECO:0000256" key="1">
    <source>
        <dbReference type="ARBA" id="ARBA00022679"/>
    </source>
</evidence>
<dbReference type="Gene3D" id="3.30.559.10">
    <property type="entry name" value="Chloramphenicol acetyltransferase-like domain"/>
    <property type="match status" value="1"/>
</dbReference>
<keyword evidence="1" id="KW-0808">Transferase</keyword>
<dbReference type="GO" id="GO:0016740">
    <property type="term" value="F:transferase activity"/>
    <property type="evidence" value="ECO:0007669"/>
    <property type="project" value="UniProtKB-KW"/>
</dbReference>
<evidence type="ECO:0000313" key="2">
    <source>
        <dbReference type="EMBL" id="VVW49254.1"/>
    </source>
</evidence>
<dbReference type="PANTHER" id="PTHR31896">
    <property type="entry name" value="FAMILY REGULATORY PROTEIN, PUTATIVE (AFU_ORTHOLOGUE AFUA_3G14730)-RELATED"/>
    <property type="match status" value="1"/>
</dbReference>
<reference evidence="2" key="1">
    <citation type="submission" date="2019-09" db="EMBL/GenBank/DDBJ databases">
        <authorList>
            <person name="Zhang L."/>
        </authorList>
    </citation>
    <scope>NUCLEOTIDE SEQUENCE</scope>
</reference>
<dbReference type="Gramene" id="NC6G0154440.1">
    <property type="protein sequence ID" value="NC6G0154440.1:cds"/>
    <property type="gene ID" value="NC6G0154440"/>
</dbReference>
<dbReference type="InterPro" id="IPR023213">
    <property type="entry name" value="CAT-like_dom_sf"/>
</dbReference>
<dbReference type="Pfam" id="PF02458">
    <property type="entry name" value="Transferase"/>
    <property type="match status" value="1"/>
</dbReference>
<dbReference type="AlphaFoldDB" id="A0A5K1EKI4"/>
<name>A0A5K1EKI4_9MAGN</name>
<protein>
    <submittedName>
        <fullName evidence="2">Uncharacterized protein</fullName>
    </submittedName>
</protein>
<dbReference type="PANTHER" id="PTHR31896:SF12">
    <property type="entry name" value="HXXXD-TYPE ACYL-TRANSFERASE FAMILY PROTEIN"/>
    <property type="match status" value="1"/>
</dbReference>
<sequence>MLFFLTEAKVGELLGQDLGWAARALHETVLRETANRGRQRLMNIQLYDANGFESSNVRVASSPWFEMYGSDFGWGKGLAVLSGSANKFDGKISVFPGKVEGGSIDLEVCLLPHVMAALELDEELLDALLPSY</sequence>
<proteinExistence type="predicted"/>
<dbReference type="InterPro" id="IPR051283">
    <property type="entry name" value="Sec_Metabolite_Acyltrans"/>
</dbReference>